<dbReference type="InParanoid" id="A0A2J7PYK3"/>
<dbReference type="Gene3D" id="3.30.420.10">
    <property type="entry name" value="Ribonuclease H-like superfamily/Ribonuclease H"/>
    <property type="match status" value="1"/>
</dbReference>
<sequence length="88" mass="9858">MDVARELCPEHVISLLGELPWPARSPDLSACDYFLPRTIDDLNIAITKQISVIPENMARGALGKLRARLEECVRNDGQHLSDVLFKSK</sequence>
<keyword evidence="2" id="KW-1185">Reference proteome</keyword>
<proteinExistence type="predicted"/>
<protein>
    <submittedName>
        <fullName evidence="1">Uncharacterized protein</fullName>
    </submittedName>
</protein>
<dbReference type="AlphaFoldDB" id="A0A2J7PYK3"/>
<dbReference type="STRING" id="105785.A0A2J7PYK3"/>
<organism evidence="1 2">
    <name type="scientific">Cryptotermes secundus</name>
    <dbReference type="NCBI Taxonomy" id="105785"/>
    <lineage>
        <taxon>Eukaryota</taxon>
        <taxon>Metazoa</taxon>
        <taxon>Ecdysozoa</taxon>
        <taxon>Arthropoda</taxon>
        <taxon>Hexapoda</taxon>
        <taxon>Insecta</taxon>
        <taxon>Pterygota</taxon>
        <taxon>Neoptera</taxon>
        <taxon>Polyneoptera</taxon>
        <taxon>Dictyoptera</taxon>
        <taxon>Blattodea</taxon>
        <taxon>Blattoidea</taxon>
        <taxon>Termitoidae</taxon>
        <taxon>Kalotermitidae</taxon>
        <taxon>Cryptotermitinae</taxon>
        <taxon>Cryptotermes</taxon>
    </lineage>
</organism>
<accession>A0A2J7PYK3</accession>
<evidence type="ECO:0000313" key="2">
    <source>
        <dbReference type="Proteomes" id="UP000235965"/>
    </source>
</evidence>
<evidence type="ECO:0000313" key="1">
    <source>
        <dbReference type="EMBL" id="PNF21427.1"/>
    </source>
</evidence>
<dbReference type="Proteomes" id="UP000235965">
    <property type="component" value="Unassembled WGS sequence"/>
</dbReference>
<dbReference type="EMBL" id="NEVH01020344">
    <property type="protein sequence ID" value="PNF21427.1"/>
    <property type="molecule type" value="Genomic_DNA"/>
</dbReference>
<comment type="caution">
    <text evidence="1">The sequence shown here is derived from an EMBL/GenBank/DDBJ whole genome shotgun (WGS) entry which is preliminary data.</text>
</comment>
<gene>
    <name evidence="1" type="ORF">B7P43_G14101</name>
</gene>
<dbReference type="GO" id="GO:0003676">
    <property type="term" value="F:nucleic acid binding"/>
    <property type="evidence" value="ECO:0007669"/>
    <property type="project" value="InterPro"/>
</dbReference>
<name>A0A2J7PYK3_9NEOP</name>
<dbReference type="InterPro" id="IPR036397">
    <property type="entry name" value="RNaseH_sf"/>
</dbReference>
<reference evidence="1 2" key="1">
    <citation type="submission" date="2017-12" db="EMBL/GenBank/DDBJ databases">
        <title>Hemimetabolous genomes reveal molecular basis of termite eusociality.</title>
        <authorList>
            <person name="Harrison M.C."/>
            <person name="Jongepier E."/>
            <person name="Robertson H.M."/>
            <person name="Arning N."/>
            <person name="Bitard-Feildel T."/>
            <person name="Chao H."/>
            <person name="Childers C.P."/>
            <person name="Dinh H."/>
            <person name="Doddapaneni H."/>
            <person name="Dugan S."/>
            <person name="Gowin J."/>
            <person name="Greiner C."/>
            <person name="Han Y."/>
            <person name="Hu H."/>
            <person name="Hughes D.S.T."/>
            <person name="Huylmans A.-K."/>
            <person name="Kemena C."/>
            <person name="Kremer L.P.M."/>
            <person name="Lee S.L."/>
            <person name="Lopez-Ezquerra A."/>
            <person name="Mallet L."/>
            <person name="Monroy-Kuhn J.M."/>
            <person name="Moser A."/>
            <person name="Murali S.C."/>
            <person name="Muzny D.M."/>
            <person name="Otani S."/>
            <person name="Piulachs M.-D."/>
            <person name="Poelchau M."/>
            <person name="Qu J."/>
            <person name="Schaub F."/>
            <person name="Wada-Katsumata A."/>
            <person name="Worley K.C."/>
            <person name="Xie Q."/>
            <person name="Ylla G."/>
            <person name="Poulsen M."/>
            <person name="Gibbs R.A."/>
            <person name="Schal C."/>
            <person name="Richards S."/>
            <person name="Belles X."/>
            <person name="Korb J."/>
            <person name="Bornberg-Bauer E."/>
        </authorList>
    </citation>
    <scope>NUCLEOTIDE SEQUENCE [LARGE SCALE GENOMIC DNA]</scope>
    <source>
        <tissue evidence="1">Whole body</tissue>
    </source>
</reference>